<feature type="compositionally biased region" description="Low complexity" evidence="9">
    <location>
        <begin position="135"/>
        <end position="144"/>
    </location>
</feature>
<evidence type="ECO:0000256" key="4">
    <source>
        <dbReference type="ARBA" id="ARBA00022723"/>
    </source>
</evidence>
<evidence type="ECO:0000259" key="10">
    <source>
        <dbReference type="Pfam" id="PF20628"/>
    </source>
</evidence>
<comment type="caution">
    <text evidence="12">The sequence shown here is derived from an EMBL/GenBank/DDBJ whole genome shotgun (WGS) entry which is preliminary data.</text>
</comment>
<dbReference type="Proteomes" id="UP001239445">
    <property type="component" value="Unassembled WGS sequence"/>
</dbReference>
<dbReference type="AlphaFoldDB" id="A0AAJ0B3P3"/>
<dbReference type="InterPro" id="IPR048328">
    <property type="entry name" value="Dyp_perox_C"/>
</dbReference>
<feature type="domain" description="Dyp-type peroxidase C-terminal" evidence="10">
    <location>
        <begin position="212"/>
        <end position="404"/>
    </location>
</feature>
<keyword evidence="3" id="KW-0349">Heme</keyword>
<comment type="cofactor">
    <cofactor evidence="1">
        <name>heme b</name>
        <dbReference type="ChEBI" id="CHEBI:60344"/>
    </cofactor>
</comment>
<organism evidence="12 13">
    <name type="scientific">Echria macrotheca</name>
    <dbReference type="NCBI Taxonomy" id="438768"/>
    <lineage>
        <taxon>Eukaryota</taxon>
        <taxon>Fungi</taxon>
        <taxon>Dikarya</taxon>
        <taxon>Ascomycota</taxon>
        <taxon>Pezizomycotina</taxon>
        <taxon>Sordariomycetes</taxon>
        <taxon>Sordariomycetidae</taxon>
        <taxon>Sordariales</taxon>
        <taxon>Schizotheciaceae</taxon>
        <taxon>Echria</taxon>
    </lineage>
</organism>
<dbReference type="GO" id="GO:0005829">
    <property type="term" value="C:cytosol"/>
    <property type="evidence" value="ECO:0007669"/>
    <property type="project" value="TreeGrafter"/>
</dbReference>
<comment type="similarity">
    <text evidence="8">Belongs to the DyP-type peroxidase family.</text>
</comment>
<dbReference type="Pfam" id="PF21105">
    <property type="entry name" value="DyP_N"/>
    <property type="match status" value="1"/>
</dbReference>
<feature type="region of interest" description="Disordered" evidence="9">
    <location>
        <begin position="192"/>
        <end position="224"/>
    </location>
</feature>
<evidence type="ECO:0000256" key="5">
    <source>
        <dbReference type="ARBA" id="ARBA00022729"/>
    </source>
</evidence>
<proteinExistence type="inferred from homology"/>
<dbReference type="PANTHER" id="PTHR30521">
    <property type="entry name" value="DEFERROCHELATASE/PEROXIDASE"/>
    <property type="match status" value="1"/>
</dbReference>
<keyword evidence="13" id="KW-1185">Reference proteome</keyword>
<dbReference type="PANTHER" id="PTHR30521:SF4">
    <property type="entry name" value="DEFERROCHELATASE"/>
    <property type="match status" value="1"/>
</dbReference>
<accession>A0AAJ0B3P3</accession>
<evidence type="ECO:0000313" key="13">
    <source>
        <dbReference type="Proteomes" id="UP001239445"/>
    </source>
</evidence>
<keyword evidence="7" id="KW-0408">Iron</keyword>
<dbReference type="GO" id="GO:0046872">
    <property type="term" value="F:metal ion binding"/>
    <property type="evidence" value="ECO:0007669"/>
    <property type="project" value="UniProtKB-KW"/>
</dbReference>
<sequence length="483" mass="53709">MQEIPAAAADLNNIQGDIWSKGFPKHNETYYLFKIETGRAADFARNLRKMVDEDQALKLISNLSMVKGDQERITKEKKEAAQEGREPKKLPMINALIAFTYKGLQIVSTMARRLDLEKVGITDPAFSIGMKADGPDLNDPTTTTEPDDPLANPDTIHGLLKVAGSSDDLVNERLKKIKDALQHGTVINDAGGTKGRIDGATRTDGNRGKEHFGFEDGISQPLMNGSMKSRRTRIRMPMRNWMYGGSFLVFRKLEQDVAAFNHIKEDFKTYGCASPAHMGAKLMGRWPSGAPVTLEQFRIADAPGKDHNIVKEMNNFGYEELDPPPAIRPCPLASHIRKTNPRRLHQWLKQSGDQGLKFSRIIRAGIPYGPDYAEDEPAGKKRGLLFACYQGSIEDGFRHMQITWCNDEAFPLSDTGPDPIIGRVKAKAKIKKGENVKGTLITEGFPPLPVNQPLVTFRGGEYFFVPSFEAMRGKLTAVDLINK</sequence>
<keyword evidence="6" id="KW-0560">Oxidoreductase</keyword>
<dbReference type="GO" id="GO:0020037">
    <property type="term" value="F:heme binding"/>
    <property type="evidence" value="ECO:0007669"/>
    <property type="project" value="InterPro"/>
</dbReference>
<reference evidence="12" key="1">
    <citation type="submission" date="2023-06" db="EMBL/GenBank/DDBJ databases">
        <title>Genome-scale phylogeny and comparative genomics of the fungal order Sordariales.</title>
        <authorList>
            <consortium name="Lawrence Berkeley National Laboratory"/>
            <person name="Hensen N."/>
            <person name="Bonometti L."/>
            <person name="Westerberg I."/>
            <person name="Brannstrom I.O."/>
            <person name="Guillou S."/>
            <person name="Cros-Aarteil S."/>
            <person name="Calhoun S."/>
            <person name="Haridas S."/>
            <person name="Kuo A."/>
            <person name="Mondo S."/>
            <person name="Pangilinan J."/>
            <person name="Riley R."/>
            <person name="Labutti K."/>
            <person name="Andreopoulos B."/>
            <person name="Lipzen A."/>
            <person name="Chen C."/>
            <person name="Yanf M."/>
            <person name="Daum C."/>
            <person name="Ng V."/>
            <person name="Clum A."/>
            <person name="Steindorff A."/>
            <person name="Ohm R."/>
            <person name="Martin F."/>
            <person name="Silar P."/>
            <person name="Natvig D."/>
            <person name="Lalanne C."/>
            <person name="Gautier V."/>
            <person name="Ament-Velasquez S.L."/>
            <person name="Kruys A."/>
            <person name="Hutchinson M.I."/>
            <person name="Powell A.J."/>
            <person name="Barry K."/>
            <person name="Miller A.N."/>
            <person name="Grigoriev I.V."/>
            <person name="Debuchy R."/>
            <person name="Gladieux P."/>
            <person name="Thoren M.H."/>
            <person name="Johannesson H."/>
        </authorList>
    </citation>
    <scope>NUCLEOTIDE SEQUENCE</scope>
    <source>
        <strain evidence="12">PSN4</strain>
    </source>
</reference>
<evidence type="ECO:0000256" key="7">
    <source>
        <dbReference type="ARBA" id="ARBA00023004"/>
    </source>
</evidence>
<dbReference type="InterPro" id="IPR006314">
    <property type="entry name" value="Dyp_peroxidase"/>
</dbReference>
<dbReference type="EMBL" id="MU839843">
    <property type="protein sequence ID" value="KAK1750992.1"/>
    <property type="molecule type" value="Genomic_DNA"/>
</dbReference>
<evidence type="ECO:0000256" key="9">
    <source>
        <dbReference type="SAM" id="MobiDB-lite"/>
    </source>
</evidence>
<dbReference type="PROSITE" id="PS51404">
    <property type="entry name" value="DYP_PEROXIDASE"/>
    <property type="match status" value="1"/>
</dbReference>
<dbReference type="InterPro" id="IPR011008">
    <property type="entry name" value="Dimeric_a/b-barrel"/>
</dbReference>
<feature type="compositionally biased region" description="Basic and acidic residues" evidence="9">
    <location>
        <begin position="195"/>
        <end position="214"/>
    </location>
</feature>
<evidence type="ECO:0000256" key="3">
    <source>
        <dbReference type="ARBA" id="ARBA00022617"/>
    </source>
</evidence>
<evidence type="ECO:0000256" key="8">
    <source>
        <dbReference type="ARBA" id="ARBA00025737"/>
    </source>
</evidence>
<feature type="domain" description="DyP dimeric alpha+beta barrel" evidence="11">
    <location>
        <begin position="13"/>
        <end position="183"/>
    </location>
</feature>
<dbReference type="SUPFAM" id="SSF54909">
    <property type="entry name" value="Dimeric alpha+beta barrel"/>
    <property type="match status" value="1"/>
</dbReference>
<dbReference type="GO" id="GO:0004601">
    <property type="term" value="F:peroxidase activity"/>
    <property type="evidence" value="ECO:0007669"/>
    <property type="project" value="UniProtKB-KW"/>
</dbReference>
<evidence type="ECO:0000313" key="12">
    <source>
        <dbReference type="EMBL" id="KAK1750992.1"/>
    </source>
</evidence>
<evidence type="ECO:0000256" key="1">
    <source>
        <dbReference type="ARBA" id="ARBA00001970"/>
    </source>
</evidence>
<keyword evidence="2 12" id="KW-0575">Peroxidase</keyword>
<evidence type="ECO:0000256" key="2">
    <source>
        <dbReference type="ARBA" id="ARBA00022559"/>
    </source>
</evidence>
<dbReference type="Pfam" id="PF20628">
    <property type="entry name" value="Dyp_perox_C"/>
    <property type="match status" value="1"/>
</dbReference>
<gene>
    <name evidence="12" type="ORF">QBC47DRAFT_434728</name>
</gene>
<evidence type="ECO:0000259" key="11">
    <source>
        <dbReference type="Pfam" id="PF21105"/>
    </source>
</evidence>
<name>A0AAJ0B3P3_9PEZI</name>
<evidence type="ECO:0000256" key="6">
    <source>
        <dbReference type="ARBA" id="ARBA00023002"/>
    </source>
</evidence>
<feature type="region of interest" description="Disordered" evidence="9">
    <location>
        <begin position="131"/>
        <end position="153"/>
    </location>
</feature>
<dbReference type="InterPro" id="IPR049509">
    <property type="entry name" value="DyP_N"/>
</dbReference>
<keyword evidence="5" id="KW-0732">Signal</keyword>
<keyword evidence="4" id="KW-0479">Metal-binding</keyword>
<dbReference type="NCBIfam" id="TIGR01413">
    <property type="entry name" value="Dyp_perox_fam"/>
    <property type="match status" value="1"/>
</dbReference>
<protein>
    <submittedName>
        <fullName evidence="12">Dyp-type peroxidase</fullName>
    </submittedName>
</protein>